<dbReference type="GO" id="GO:0020037">
    <property type="term" value="F:heme binding"/>
    <property type="evidence" value="ECO:0007669"/>
    <property type="project" value="InterPro"/>
</dbReference>
<dbReference type="PRINTS" id="PR00463">
    <property type="entry name" value="EP450I"/>
</dbReference>
<organism evidence="16 17">
    <name type="scientific">Paramarasmius palmivorus</name>
    <dbReference type="NCBI Taxonomy" id="297713"/>
    <lineage>
        <taxon>Eukaryota</taxon>
        <taxon>Fungi</taxon>
        <taxon>Dikarya</taxon>
        <taxon>Basidiomycota</taxon>
        <taxon>Agaricomycotina</taxon>
        <taxon>Agaricomycetes</taxon>
        <taxon>Agaricomycetidae</taxon>
        <taxon>Agaricales</taxon>
        <taxon>Marasmiineae</taxon>
        <taxon>Marasmiaceae</taxon>
        <taxon>Paramarasmius</taxon>
    </lineage>
</organism>
<evidence type="ECO:0000256" key="8">
    <source>
        <dbReference type="ARBA" id="ARBA00022989"/>
    </source>
</evidence>
<dbReference type="Pfam" id="PF00067">
    <property type="entry name" value="p450"/>
    <property type="match status" value="1"/>
</dbReference>
<sequence length="548" mass="61655">MPSSLHQVFPPSLAAMEITRLQVFAAIVGLVVIQYFRQQAAWRARNPKGLPLPPGPPGLPIIGNVHQLLGKSIVPLLEKWNKEYGPVVHIRLFGMPVIVLSSSTAGKDLLETRHQKYSGRPNLLLASEAMQGGMMMPFIHANERFRRVRKLVTTEMRPAAVTEYFNPVQTVEVHRLVHSIIETPKEWKSYIARAIASIIMTTVYDRPLKTGQEADQVVKNVVRLNDELVEAIEAGKNYVDFLPFLQYIPGVPYKKPAAEYQRLAESTYKQLMDEAKHNLEAGRPARSIAARLLQKPEEQEADYREQYWGLGSFYLAGSDTQSVSSQILIMALATHPHVLARCQAEVDSVVGSERLPTYDDEPRLPYIKATIRELFRWRPVGPTAIPHGSVEDDEYNGYFIPKDAMVIPNITSMHMDPAIFDDPETFNPQRFVDNPSLPGHVFGFGRRVCPGQRVAEHSLFLELATLVWALDVKQAIDKDGKPIPINTDRVTGFTPGGVMYVVFHFYRFDFVADQGSTRRKPYDFAVSITPRSTERSKLLAGVVEDEGL</sequence>
<dbReference type="InterPro" id="IPR050364">
    <property type="entry name" value="Cytochrome_P450_fung"/>
</dbReference>
<comment type="cofactor">
    <cofactor evidence="1 14">
        <name>heme</name>
        <dbReference type="ChEBI" id="CHEBI:30413"/>
    </cofactor>
</comment>
<comment type="caution">
    <text evidence="16">The sequence shown here is derived from an EMBL/GenBank/DDBJ whole genome shotgun (WGS) entry which is preliminary data.</text>
</comment>
<evidence type="ECO:0000256" key="9">
    <source>
        <dbReference type="ARBA" id="ARBA00023002"/>
    </source>
</evidence>
<dbReference type="PRINTS" id="PR00385">
    <property type="entry name" value="P450"/>
</dbReference>
<dbReference type="GO" id="GO:0016020">
    <property type="term" value="C:membrane"/>
    <property type="evidence" value="ECO:0007669"/>
    <property type="project" value="UniProtKB-SubCell"/>
</dbReference>
<accession>A0AAW0CZS1</accession>
<evidence type="ECO:0000256" key="13">
    <source>
        <dbReference type="ARBA" id="ARBA00023180"/>
    </source>
</evidence>
<evidence type="ECO:0000256" key="6">
    <source>
        <dbReference type="ARBA" id="ARBA00022692"/>
    </source>
</evidence>
<dbReference type="GO" id="GO:0004497">
    <property type="term" value="F:monooxygenase activity"/>
    <property type="evidence" value="ECO:0007669"/>
    <property type="project" value="UniProtKB-KW"/>
</dbReference>
<evidence type="ECO:0000256" key="14">
    <source>
        <dbReference type="PIRSR" id="PIRSR602401-1"/>
    </source>
</evidence>
<gene>
    <name evidence="16" type="ORF">VNI00_008068</name>
</gene>
<dbReference type="GO" id="GO:0016705">
    <property type="term" value="F:oxidoreductase activity, acting on paired donors, with incorporation or reduction of molecular oxygen"/>
    <property type="evidence" value="ECO:0007669"/>
    <property type="project" value="InterPro"/>
</dbReference>
<proteinExistence type="inferred from homology"/>
<evidence type="ECO:0000256" key="1">
    <source>
        <dbReference type="ARBA" id="ARBA00001971"/>
    </source>
</evidence>
<evidence type="ECO:0000256" key="7">
    <source>
        <dbReference type="ARBA" id="ARBA00022723"/>
    </source>
</evidence>
<evidence type="ECO:0000313" key="17">
    <source>
        <dbReference type="Proteomes" id="UP001383192"/>
    </source>
</evidence>
<dbReference type="AlphaFoldDB" id="A0AAW0CZS1"/>
<evidence type="ECO:0000256" key="11">
    <source>
        <dbReference type="ARBA" id="ARBA00023033"/>
    </source>
</evidence>
<dbReference type="PANTHER" id="PTHR46300">
    <property type="entry name" value="P450, PUTATIVE (EUROFUNG)-RELATED-RELATED"/>
    <property type="match status" value="1"/>
</dbReference>
<keyword evidence="8" id="KW-1133">Transmembrane helix</keyword>
<dbReference type="Proteomes" id="UP001383192">
    <property type="component" value="Unassembled WGS sequence"/>
</dbReference>
<evidence type="ECO:0000256" key="12">
    <source>
        <dbReference type="ARBA" id="ARBA00023136"/>
    </source>
</evidence>
<dbReference type="InterPro" id="IPR002401">
    <property type="entry name" value="Cyt_P450_E_grp-I"/>
</dbReference>
<dbReference type="CDD" id="cd11065">
    <property type="entry name" value="CYP64-like"/>
    <property type="match status" value="1"/>
</dbReference>
<keyword evidence="9 15" id="KW-0560">Oxidoreductase</keyword>
<evidence type="ECO:0000256" key="2">
    <source>
        <dbReference type="ARBA" id="ARBA00004167"/>
    </source>
</evidence>
<keyword evidence="7 14" id="KW-0479">Metal-binding</keyword>
<evidence type="ECO:0000256" key="15">
    <source>
        <dbReference type="RuleBase" id="RU000461"/>
    </source>
</evidence>
<evidence type="ECO:0000256" key="10">
    <source>
        <dbReference type="ARBA" id="ARBA00023004"/>
    </source>
</evidence>
<evidence type="ECO:0000313" key="16">
    <source>
        <dbReference type="EMBL" id="KAK7043902.1"/>
    </source>
</evidence>
<feature type="binding site" description="axial binding residue" evidence="14">
    <location>
        <position position="449"/>
    </location>
    <ligand>
        <name>heme</name>
        <dbReference type="ChEBI" id="CHEBI:30413"/>
    </ligand>
    <ligandPart>
        <name>Fe</name>
        <dbReference type="ChEBI" id="CHEBI:18248"/>
    </ligandPart>
</feature>
<dbReference type="Gene3D" id="1.10.630.10">
    <property type="entry name" value="Cytochrome P450"/>
    <property type="match status" value="1"/>
</dbReference>
<dbReference type="SUPFAM" id="SSF48264">
    <property type="entry name" value="Cytochrome P450"/>
    <property type="match status" value="1"/>
</dbReference>
<keyword evidence="12" id="KW-0472">Membrane</keyword>
<keyword evidence="6" id="KW-0812">Transmembrane</keyword>
<dbReference type="PROSITE" id="PS00086">
    <property type="entry name" value="CYTOCHROME_P450"/>
    <property type="match status" value="1"/>
</dbReference>
<dbReference type="InterPro" id="IPR036396">
    <property type="entry name" value="Cyt_P450_sf"/>
</dbReference>
<dbReference type="GO" id="GO:0005506">
    <property type="term" value="F:iron ion binding"/>
    <property type="evidence" value="ECO:0007669"/>
    <property type="project" value="InterPro"/>
</dbReference>
<keyword evidence="5 14" id="KW-0349">Heme</keyword>
<reference evidence="16 17" key="1">
    <citation type="submission" date="2024-01" db="EMBL/GenBank/DDBJ databases">
        <title>A draft genome for a cacao thread blight-causing isolate of Paramarasmius palmivorus.</title>
        <authorList>
            <person name="Baruah I.K."/>
            <person name="Bukari Y."/>
            <person name="Amoako-Attah I."/>
            <person name="Meinhardt L.W."/>
            <person name="Bailey B.A."/>
            <person name="Cohen S.P."/>
        </authorList>
    </citation>
    <scope>NUCLEOTIDE SEQUENCE [LARGE SCALE GENOMIC DNA]</scope>
    <source>
        <strain evidence="16 17">GH-12</strain>
    </source>
</reference>
<comment type="subcellular location">
    <subcellularLocation>
        <location evidence="2">Membrane</location>
        <topology evidence="2">Single-pass membrane protein</topology>
    </subcellularLocation>
</comment>
<name>A0AAW0CZS1_9AGAR</name>
<evidence type="ECO:0000256" key="3">
    <source>
        <dbReference type="ARBA" id="ARBA00005179"/>
    </source>
</evidence>
<keyword evidence="10 14" id="KW-0408">Iron</keyword>
<evidence type="ECO:0000256" key="4">
    <source>
        <dbReference type="ARBA" id="ARBA00010617"/>
    </source>
</evidence>
<keyword evidence="17" id="KW-1185">Reference proteome</keyword>
<dbReference type="InterPro" id="IPR001128">
    <property type="entry name" value="Cyt_P450"/>
</dbReference>
<dbReference type="PANTHER" id="PTHR46300:SF2">
    <property type="entry name" value="CYTOCHROME P450 MONOOXYGENASE ALNH-RELATED"/>
    <property type="match status" value="1"/>
</dbReference>
<protein>
    <recommendedName>
        <fullName evidence="18">Cytochrome P450</fullName>
    </recommendedName>
</protein>
<comment type="similarity">
    <text evidence="4 15">Belongs to the cytochrome P450 family.</text>
</comment>
<dbReference type="InterPro" id="IPR017972">
    <property type="entry name" value="Cyt_P450_CS"/>
</dbReference>
<dbReference type="EMBL" id="JAYKXP010000027">
    <property type="protein sequence ID" value="KAK7043902.1"/>
    <property type="molecule type" value="Genomic_DNA"/>
</dbReference>
<comment type="pathway">
    <text evidence="3">Secondary metabolite biosynthesis.</text>
</comment>
<evidence type="ECO:0000256" key="5">
    <source>
        <dbReference type="ARBA" id="ARBA00022617"/>
    </source>
</evidence>
<evidence type="ECO:0008006" key="18">
    <source>
        <dbReference type="Google" id="ProtNLM"/>
    </source>
</evidence>
<keyword evidence="11 15" id="KW-0503">Monooxygenase</keyword>
<keyword evidence="13" id="KW-0325">Glycoprotein</keyword>